<feature type="compositionally biased region" description="Polar residues" evidence="11">
    <location>
        <begin position="806"/>
        <end position="816"/>
    </location>
</feature>
<evidence type="ECO:0000313" key="13">
    <source>
        <dbReference type="EMBL" id="KAK1759662.1"/>
    </source>
</evidence>
<feature type="region of interest" description="Disordered" evidence="11">
    <location>
        <begin position="531"/>
        <end position="626"/>
    </location>
</feature>
<keyword evidence="3" id="KW-0813">Transport</keyword>
<dbReference type="InterPro" id="IPR021967">
    <property type="entry name" value="Nup98_C"/>
</dbReference>
<dbReference type="Proteomes" id="UP001239445">
    <property type="component" value="Unassembled WGS sequence"/>
</dbReference>
<keyword evidence="4" id="KW-0677">Repeat</keyword>
<keyword evidence="8" id="KW-0811">Translocation</keyword>
<keyword evidence="9" id="KW-0906">Nuclear pore complex</keyword>
<keyword evidence="6" id="KW-0509">mRNA transport</keyword>
<keyword evidence="14" id="KW-1185">Reference proteome</keyword>
<evidence type="ECO:0000259" key="12">
    <source>
        <dbReference type="PROSITE" id="PS51434"/>
    </source>
</evidence>
<feature type="region of interest" description="Disordered" evidence="11">
    <location>
        <begin position="775"/>
        <end position="898"/>
    </location>
</feature>
<dbReference type="SUPFAM" id="SSF82215">
    <property type="entry name" value="C-terminal autoproteolytic domain of nucleoporin nup98"/>
    <property type="match status" value="1"/>
</dbReference>
<dbReference type="PANTHER" id="PTHR23198:SF6">
    <property type="entry name" value="NUCLEAR PORE COMPLEX PROTEIN NUP98-NUP96"/>
    <property type="match status" value="1"/>
</dbReference>
<evidence type="ECO:0000256" key="3">
    <source>
        <dbReference type="ARBA" id="ARBA00022448"/>
    </source>
</evidence>
<evidence type="ECO:0000256" key="5">
    <source>
        <dbReference type="ARBA" id="ARBA00022813"/>
    </source>
</evidence>
<feature type="compositionally biased region" description="Polar residues" evidence="11">
    <location>
        <begin position="841"/>
        <end position="857"/>
    </location>
</feature>
<dbReference type="InterPro" id="IPR036903">
    <property type="entry name" value="Nup98_auto-Pept-S59_dom_sf"/>
</dbReference>
<evidence type="ECO:0000313" key="14">
    <source>
        <dbReference type="Proteomes" id="UP001239445"/>
    </source>
</evidence>
<accession>A0AAJ0BKL0</accession>
<comment type="subcellular location">
    <subcellularLocation>
        <location evidence="1">Nucleus</location>
        <location evidence="1">Nuclear pore complex</location>
    </subcellularLocation>
</comment>
<evidence type="ECO:0000256" key="9">
    <source>
        <dbReference type="ARBA" id="ARBA00023132"/>
    </source>
</evidence>
<comment type="similarity">
    <text evidence="2">Belongs to the nucleoporin GLFG family.</text>
</comment>
<dbReference type="Pfam" id="PF04096">
    <property type="entry name" value="Nucleoporin2"/>
    <property type="match status" value="1"/>
</dbReference>
<reference evidence="13" key="1">
    <citation type="submission" date="2023-06" db="EMBL/GenBank/DDBJ databases">
        <title>Genome-scale phylogeny and comparative genomics of the fungal order Sordariales.</title>
        <authorList>
            <consortium name="Lawrence Berkeley National Laboratory"/>
            <person name="Hensen N."/>
            <person name="Bonometti L."/>
            <person name="Westerberg I."/>
            <person name="Brannstrom I.O."/>
            <person name="Guillou S."/>
            <person name="Cros-Aarteil S."/>
            <person name="Calhoun S."/>
            <person name="Haridas S."/>
            <person name="Kuo A."/>
            <person name="Mondo S."/>
            <person name="Pangilinan J."/>
            <person name="Riley R."/>
            <person name="Labutti K."/>
            <person name="Andreopoulos B."/>
            <person name="Lipzen A."/>
            <person name="Chen C."/>
            <person name="Yanf M."/>
            <person name="Daum C."/>
            <person name="Ng V."/>
            <person name="Clum A."/>
            <person name="Steindorff A."/>
            <person name="Ohm R."/>
            <person name="Martin F."/>
            <person name="Silar P."/>
            <person name="Natvig D."/>
            <person name="Lalanne C."/>
            <person name="Gautier V."/>
            <person name="Ament-Velasquez S.L."/>
            <person name="Kruys A."/>
            <person name="Hutchinson M.I."/>
            <person name="Powell A.J."/>
            <person name="Barry K."/>
            <person name="Miller A.N."/>
            <person name="Grigoriev I.V."/>
            <person name="Debuchy R."/>
            <person name="Gladieux P."/>
            <person name="Thoren M.H."/>
            <person name="Johannesson H."/>
        </authorList>
    </citation>
    <scope>NUCLEOTIDE SEQUENCE</scope>
    <source>
        <strain evidence="13">PSN4</strain>
    </source>
</reference>
<dbReference type="GO" id="GO:0051028">
    <property type="term" value="P:mRNA transport"/>
    <property type="evidence" value="ECO:0007669"/>
    <property type="project" value="UniProtKB-KW"/>
</dbReference>
<dbReference type="GO" id="GO:0044614">
    <property type="term" value="C:nuclear pore cytoplasmic filaments"/>
    <property type="evidence" value="ECO:0007669"/>
    <property type="project" value="TreeGrafter"/>
</dbReference>
<dbReference type="GO" id="GO:0008139">
    <property type="term" value="F:nuclear localization sequence binding"/>
    <property type="evidence" value="ECO:0007669"/>
    <property type="project" value="TreeGrafter"/>
</dbReference>
<evidence type="ECO:0000256" key="7">
    <source>
        <dbReference type="ARBA" id="ARBA00022927"/>
    </source>
</evidence>
<evidence type="ECO:0000256" key="6">
    <source>
        <dbReference type="ARBA" id="ARBA00022816"/>
    </source>
</evidence>
<dbReference type="FunFam" id="3.30.1610.10:FF:000003">
    <property type="entry name" value="Nucleoporin SONB, putative"/>
    <property type="match status" value="1"/>
</dbReference>
<dbReference type="GO" id="GO:0017056">
    <property type="term" value="F:structural constituent of nuclear pore"/>
    <property type="evidence" value="ECO:0007669"/>
    <property type="project" value="InterPro"/>
</dbReference>
<dbReference type="GO" id="GO:0003723">
    <property type="term" value="F:RNA binding"/>
    <property type="evidence" value="ECO:0007669"/>
    <property type="project" value="TreeGrafter"/>
</dbReference>
<feature type="compositionally biased region" description="Polar residues" evidence="11">
    <location>
        <begin position="582"/>
        <end position="626"/>
    </location>
</feature>
<dbReference type="Gene3D" id="1.10.10.2360">
    <property type="match status" value="1"/>
</dbReference>
<keyword evidence="5" id="KW-0068">Autocatalytic cleavage</keyword>
<dbReference type="Pfam" id="PF12110">
    <property type="entry name" value="Nup96"/>
    <property type="match status" value="1"/>
</dbReference>
<sequence>MSFGSGFGGGFGQNNAQQSTGFGGFGSNTTSTPAFGSTGTSAFGAQNNTTNTTTGGLFGGGGTGTSSFGTGGFGAGSAFGSKPAFGTTATTTSGGGLFGASTTTAGAPGFGSTSNAFGSTAASSSTPFGGGGGLFGGANKAATTGFGSTSTATPFGGGTTGGSIFGSGGTTSTGFGATNNPGIGTNVGDPPGTAVVAFTPTTEKEANNPSQTNSFQNILFQDPYKRWSADELRLADYNQGRKQGSAGGTGTFGGSGFGTGGFGAGTQTATGFGTTTGGMFGGAQPASTGFGASTTTNTGGFGTGGGLFGANKPATGGGLFGGGTTTQPAQTGGLFGGGTTGGFGTTGNNTTTGGFGTGGTTTGGGLFGNTANAAKPSGFSFGNTGGTGFGATGTTQTGFGTQAAASNTGTGGLFGNTAQNNTTGGGLFGGGQQQTQTGGGFGTGFAAQAQNTAGGLFGNQPKPGGLFGGATTNTTTPAGGGLFGNTAASSTTPFGGSTTTQQTGGGLFGAAKPAATGGLFGSTTTNQAGNTGGGLFGGLGSSAQAQQQPAQNSLFGGNQANQQKPSLFGSQPATGGGLFGNQPAQQQGGLFGSTNNQQSQGAFGNSLLGGSQNTQSQPQPQGFSTSIADLSAYGSTTLFTNLPDDQIKNPGPLATPLSATAKAKTRSILPMYKLSPAHAGRFATPQKRGYGLSYSAYGSPASPSSVSSTPGGLGQSLLANSIGRGGLSRSISTSNLRRSFNVEDSILTPGAFSASTSARLTGGSGSHKRLIINREIRSDLFTPPTKETSTPDASAGSRKLSKRVSFDTSTNENGTATAKAAKVIAENPAESSADTGYVKPTSRTNGNSVNGSRQSSLAAADEGKGKELAAVPEDGSPLSVRDGNPADTRPVIRPPGDYWTSPPLDELRAMNRNQLKQVQDFTVGREEVGEITFLVPVDLTTTNLDDICGGLVILAKRTATVYPDNASKPPRGKGLNVPARIELKNSYPRHPGPGKVQAYIKRLKAQADTTFLSYDEVNGVWAFTVEHFTTYGIEEDEDEQTEADVTMGPPNSNTAAANEVSSDVKAITSPETDPDDTFDFKRSRRAVPGAFDEGALSDDETDEERPAAVDTARFRRGGEIESQEWSEDESMAGAQDDYQYDASQQFSPPSPVDEEQDELVATRFAENDVQVPAGIMRARMRALKKSTAPTKIEVAGGDDWTQILQASVKAPRTMDRATLRALNESGAAWEMKDRGSPAPQKPQVSEGPGFATSIDLMKSLFEQAKGPTQPVQASPAKGFVKWPYQQRPKVDADEPVSVARPNWGPNAVLVTAHDNETSMQPVDSTETPTLSANDIAQLQQYIDRTLLNKSLEGSYGPTISQLAQGDPIWEVASLLFDEDGVNFPSFWKGLLADVTTEGLATANTAEEKAIVCLAGNRVADACGHLLGIGDFRLATLVSCIGVPNQDIRAQLKDWRESNVLAEISEPTRAIYELLAGNAGVCAGVKNVPLEHRVNSFTISQRFGLDWMQAFALRLYYTTSKTAGSGADVAEAVRSFQADIEQDKEEEPDSALWTLLKAFAFRQYDWADSRLGWLLTKAIYSTGKVSFGPDAAEKLDRASISFASTLTAQSQWVLASFVLLQLSDVSSREAAIRDHLGRHAHLIGSPKKAGSPFSSLRRYGVPENWVWEAKALDFRSKQDSRQEFLALIWAKNYVEANNAFLNRVGPDLVIEKGFKRLFTYAQLLYKVRHHLQDWDRGAAVYLLYPMARLQTGGKKQEADRFDDLLFNGLVALRGATHGDIRQEAAIADMAEELIRSKGGDARLYQLLPEDVRGRYMRAQALDNIR</sequence>
<dbReference type="GO" id="GO:0006606">
    <property type="term" value="P:protein import into nucleus"/>
    <property type="evidence" value="ECO:0007669"/>
    <property type="project" value="TreeGrafter"/>
</dbReference>
<keyword evidence="7" id="KW-0653">Protein transport</keyword>
<keyword evidence="10" id="KW-0539">Nucleus</keyword>
<dbReference type="EMBL" id="MU839828">
    <property type="protein sequence ID" value="KAK1759662.1"/>
    <property type="molecule type" value="Genomic_DNA"/>
</dbReference>
<feature type="compositionally biased region" description="Polar residues" evidence="11">
    <location>
        <begin position="552"/>
        <end position="573"/>
    </location>
</feature>
<dbReference type="PANTHER" id="PTHR23198">
    <property type="entry name" value="NUCLEOPORIN"/>
    <property type="match status" value="1"/>
</dbReference>
<feature type="compositionally biased region" description="Gly residues" evidence="11">
    <location>
        <begin position="531"/>
        <end position="540"/>
    </location>
</feature>
<dbReference type="Pfam" id="PF13634">
    <property type="entry name" value="Nucleoporin_FG"/>
    <property type="match status" value="2"/>
</dbReference>
<dbReference type="Gene3D" id="1.25.40.690">
    <property type="match status" value="1"/>
</dbReference>
<name>A0AAJ0BKL0_9PEZI</name>
<dbReference type="PROSITE" id="PS51434">
    <property type="entry name" value="NUP_C"/>
    <property type="match status" value="1"/>
</dbReference>
<gene>
    <name evidence="13" type="ORF">QBC47DRAFT_437689</name>
</gene>
<feature type="region of interest" description="Disordered" evidence="11">
    <location>
        <begin position="1053"/>
        <end position="1080"/>
    </location>
</feature>
<evidence type="ECO:0000256" key="2">
    <source>
        <dbReference type="ARBA" id="ARBA00008926"/>
    </source>
</evidence>
<dbReference type="GO" id="GO:0034398">
    <property type="term" value="P:telomere tethering at nuclear periphery"/>
    <property type="evidence" value="ECO:0007669"/>
    <property type="project" value="TreeGrafter"/>
</dbReference>
<feature type="region of interest" description="Disordered" evidence="11">
    <location>
        <begin position="1089"/>
        <end position="1108"/>
    </location>
</feature>
<dbReference type="InterPro" id="IPR037665">
    <property type="entry name" value="Nucleoporin_S59-like"/>
</dbReference>
<feature type="compositionally biased region" description="Low complexity" evidence="11">
    <location>
        <begin position="541"/>
        <end position="551"/>
    </location>
</feature>
<evidence type="ECO:0000256" key="8">
    <source>
        <dbReference type="ARBA" id="ARBA00023010"/>
    </source>
</evidence>
<feature type="domain" description="Peptidase S59" evidence="12">
    <location>
        <begin position="895"/>
        <end position="1028"/>
    </location>
</feature>
<dbReference type="Gene3D" id="3.30.1610.10">
    <property type="entry name" value="Peptidase S59, nucleoporin"/>
    <property type="match status" value="1"/>
</dbReference>
<dbReference type="GO" id="GO:0006405">
    <property type="term" value="P:RNA export from nucleus"/>
    <property type="evidence" value="ECO:0007669"/>
    <property type="project" value="TreeGrafter"/>
</dbReference>
<evidence type="ECO:0000256" key="1">
    <source>
        <dbReference type="ARBA" id="ARBA00004567"/>
    </source>
</evidence>
<dbReference type="InterPro" id="IPR007230">
    <property type="entry name" value="Nup98_auto-Pept-S59_dom"/>
</dbReference>
<evidence type="ECO:0000256" key="10">
    <source>
        <dbReference type="ARBA" id="ARBA00023242"/>
    </source>
</evidence>
<evidence type="ECO:0000256" key="11">
    <source>
        <dbReference type="SAM" id="MobiDB-lite"/>
    </source>
</evidence>
<feature type="compositionally biased region" description="Gly residues" evidence="11">
    <location>
        <begin position="1"/>
        <end position="12"/>
    </location>
</feature>
<dbReference type="GO" id="GO:0000973">
    <property type="term" value="P:post-transcriptional tethering of RNA polymerase II gene DNA at nuclear periphery"/>
    <property type="evidence" value="ECO:0007669"/>
    <property type="project" value="TreeGrafter"/>
</dbReference>
<dbReference type="InterPro" id="IPR025574">
    <property type="entry name" value="Nucleoporin_FG_rpt"/>
</dbReference>
<comment type="caution">
    <text evidence="13">The sequence shown here is derived from an EMBL/GenBank/DDBJ whole genome shotgun (WGS) entry which is preliminary data.</text>
</comment>
<feature type="region of interest" description="Disordered" evidence="11">
    <location>
        <begin position="1"/>
        <end position="28"/>
    </location>
</feature>
<protein>
    <submittedName>
        <fullName evidence="13">Nucleoporin NUP145N</fullName>
    </submittedName>
</protein>
<evidence type="ECO:0000256" key="4">
    <source>
        <dbReference type="ARBA" id="ARBA00022737"/>
    </source>
</evidence>
<proteinExistence type="inferred from homology"/>
<organism evidence="13 14">
    <name type="scientific">Echria macrotheca</name>
    <dbReference type="NCBI Taxonomy" id="438768"/>
    <lineage>
        <taxon>Eukaryota</taxon>
        <taxon>Fungi</taxon>
        <taxon>Dikarya</taxon>
        <taxon>Ascomycota</taxon>
        <taxon>Pezizomycotina</taxon>
        <taxon>Sordariomycetes</taxon>
        <taxon>Sordariomycetidae</taxon>
        <taxon>Sordariales</taxon>
        <taxon>Schizotheciaceae</taxon>
        <taxon>Echria</taxon>
    </lineage>
</organism>